<keyword evidence="3" id="KW-1185">Reference proteome</keyword>
<protein>
    <submittedName>
        <fullName evidence="2">Predicted protein</fullName>
    </submittedName>
</protein>
<feature type="transmembrane region" description="Helical" evidence="1">
    <location>
        <begin position="189"/>
        <end position="207"/>
    </location>
</feature>
<keyword evidence="1" id="KW-0472">Membrane</keyword>
<evidence type="ECO:0000313" key="2">
    <source>
        <dbReference type="EMBL" id="EDR01088.1"/>
    </source>
</evidence>
<dbReference type="EMBL" id="DS547143">
    <property type="protein sequence ID" value="EDR01088.1"/>
    <property type="molecule type" value="Genomic_DNA"/>
</dbReference>
<dbReference type="HOGENOM" id="CLU_107240_0_0_1"/>
<dbReference type="InParanoid" id="B0DWH0"/>
<evidence type="ECO:0000313" key="3">
    <source>
        <dbReference type="Proteomes" id="UP000001194"/>
    </source>
</evidence>
<name>B0DWH0_LACBS</name>
<gene>
    <name evidence="2" type="ORF">LACBIDRAFT_333601</name>
</gene>
<dbReference type="KEGG" id="lbc:LACBIDRAFT_333601"/>
<keyword evidence="1" id="KW-0812">Transmembrane</keyword>
<dbReference type="GeneID" id="6083953"/>
<sequence length="225" mass="25138">MSTSRLCLLKHLHPFNKWWWSLICLNLEIPVALRHTGNALKLQEHYTCYLALLEAEKKFKKMQKDGTWLAGLRLPVSGEILNLFIGKSTWTKTFPHIAEYPEMVKWLSDEEDCMETEELFGVKLKAYHFAELLAWVQNGGSLVKPKKGAAKDASAATSSTSKKLSTSKKPAGSAKKVATSKSGTSKCKYSLNLFGLLGALVLCYYLDGLAGNLSFSNLCTCIYWF</sequence>
<evidence type="ECO:0000256" key="1">
    <source>
        <dbReference type="SAM" id="Phobius"/>
    </source>
</evidence>
<accession>B0DWH0</accession>
<dbReference type="OrthoDB" id="3065736at2759"/>
<keyword evidence="1" id="KW-1133">Transmembrane helix</keyword>
<dbReference type="Proteomes" id="UP000001194">
    <property type="component" value="Unassembled WGS sequence"/>
</dbReference>
<dbReference type="RefSeq" id="XP_001888307.1">
    <property type="nucleotide sequence ID" value="XM_001888272.1"/>
</dbReference>
<dbReference type="AlphaFoldDB" id="B0DWH0"/>
<proteinExistence type="predicted"/>
<reference evidence="2 3" key="1">
    <citation type="journal article" date="2008" name="Nature">
        <title>The genome of Laccaria bicolor provides insights into mycorrhizal symbiosis.</title>
        <authorList>
            <person name="Martin F."/>
            <person name="Aerts A."/>
            <person name="Ahren D."/>
            <person name="Brun A."/>
            <person name="Danchin E.G.J."/>
            <person name="Duchaussoy F."/>
            <person name="Gibon J."/>
            <person name="Kohler A."/>
            <person name="Lindquist E."/>
            <person name="Pereda V."/>
            <person name="Salamov A."/>
            <person name="Shapiro H.J."/>
            <person name="Wuyts J."/>
            <person name="Blaudez D."/>
            <person name="Buee M."/>
            <person name="Brokstein P."/>
            <person name="Canbaeck B."/>
            <person name="Cohen D."/>
            <person name="Courty P.E."/>
            <person name="Coutinho P.M."/>
            <person name="Delaruelle C."/>
            <person name="Detter J.C."/>
            <person name="Deveau A."/>
            <person name="DiFazio S."/>
            <person name="Duplessis S."/>
            <person name="Fraissinet-Tachet L."/>
            <person name="Lucic E."/>
            <person name="Frey-Klett P."/>
            <person name="Fourrey C."/>
            <person name="Feussner I."/>
            <person name="Gay G."/>
            <person name="Grimwood J."/>
            <person name="Hoegger P.J."/>
            <person name="Jain P."/>
            <person name="Kilaru S."/>
            <person name="Labbe J."/>
            <person name="Lin Y.C."/>
            <person name="Legue V."/>
            <person name="Le Tacon F."/>
            <person name="Marmeisse R."/>
            <person name="Melayah D."/>
            <person name="Montanini B."/>
            <person name="Muratet M."/>
            <person name="Nehls U."/>
            <person name="Niculita-Hirzel H."/>
            <person name="Oudot-Le Secq M.P."/>
            <person name="Peter M."/>
            <person name="Quesneville H."/>
            <person name="Rajashekar B."/>
            <person name="Reich M."/>
            <person name="Rouhier N."/>
            <person name="Schmutz J."/>
            <person name="Yin T."/>
            <person name="Chalot M."/>
            <person name="Henrissat B."/>
            <person name="Kuees U."/>
            <person name="Lucas S."/>
            <person name="Van de Peer Y."/>
            <person name="Podila G.K."/>
            <person name="Polle A."/>
            <person name="Pukkila P.J."/>
            <person name="Richardson P.M."/>
            <person name="Rouze P."/>
            <person name="Sanders I.R."/>
            <person name="Stajich J.E."/>
            <person name="Tunlid A."/>
            <person name="Tuskan G."/>
            <person name="Grigoriev I.V."/>
        </authorList>
    </citation>
    <scope>NUCLEOTIDE SEQUENCE [LARGE SCALE GENOMIC DNA]</scope>
    <source>
        <strain evidence="3">S238N-H82 / ATCC MYA-4686</strain>
    </source>
</reference>
<organism evidence="3">
    <name type="scientific">Laccaria bicolor (strain S238N-H82 / ATCC MYA-4686)</name>
    <name type="common">Bicoloured deceiver</name>
    <name type="synonym">Laccaria laccata var. bicolor</name>
    <dbReference type="NCBI Taxonomy" id="486041"/>
    <lineage>
        <taxon>Eukaryota</taxon>
        <taxon>Fungi</taxon>
        <taxon>Dikarya</taxon>
        <taxon>Basidiomycota</taxon>
        <taxon>Agaricomycotina</taxon>
        <taxon>Agaricomycetes</taxon>
        <taxon>Agaricomycetidae</taxon>
        <taxon>Agaricales</taxon>
        <taxon>Agaricineae</taxon>
        <taxon>Hydnangiaceae</taxon>
        <taxon>Laccaria</taxon>
    </lineage>
</organism>